<evidence type="ECO:0000313" key="3">
    <source>
        <dbReference type="Proteomes" id="UP000193642"/>
    </source>
</evidence>
<dbReference type="Proteomes" id="UP000193642">
    <property type="component" value="Unassembled WGS sequence"/>
</dbReference>
<sequence length="66" mass="7719">MDAEDDLRAIRGPDRIKAREWRNLIFGPATGSEEFRRTFRVTRATFDHILTHIRPRLDKGPLDSKV</sequence>
<reference evidence="1 3" key="1">
    <citation type="submission" date="2016-07" db="EMBL/GenBank/DDBJ databases">
        <title>Pervasive Adenine N6-methylation of Active Genes in Fungi.</title>
        <authorList>
            <consortium name="DOE Joint Genome Institute"/>
            <person name="Mondo S.J."/>
            <person name="Dannebaum R.O."/>
            <person name="Kuo R.C."/>
            <person name="Labutti K."/>
            <person name="Haridas S."/>
            <person name="Kuo A."/>
            <person name="Salamov A."/>
            <person name="Ahrendt S.R."/>
            <person name="Lipzen A."/>
            <person name="Sullivan W."/>
            <person name="Andreopoulos W.B."/>
            <person name="Clum A."/>
            <person name="Lindquist E."/>
            <person name="Daum C."/>
            <person name="Ramamoorthy G.K."/>
            <person name="Gryganskyi A."/>
            <person name="Culley D."/>
            <person name="Magnuson J.K."/>
            <person name="James T.Y."/>
            <person name="O'Malley M.A."/>
            <person name="Stajich J.E."/>
            <person name="Spatafora J.W."/>
            <person name="Visel A."/>
            <person name="Grigoriev I.V."/>
        </authorList>
    </citation>
    <scope>NUCLEOTIDE SEQUENCE [LARGE SCALE GENOMIC DNA]</scope>
    <source>
        <strain evidence="1 3">JEL800</strain>
    </source>
</reference>
<dbReference type="EMBL" id="MCGO01000048">
    <property type="protein sequence ID" value="ORY37777.1"/>
    <property type="molecule type" value="Genomic_DNA"/>
</dbReference>
<organism evidence="1 3">
    <name type="scientific">Rhizoclosmatium globosum</name>
    <dbReference type="NCBI Taxonomy" id="329046"/>
    <lineage>
        <taxon>Eukaryota</taxon>
        <taxon>Fungi</taxon>
        <taxon>Fungi incertae sedis</taxon>
        <taxon>Chytridiomycota</taxon>
        <taxon>Chytridiomycota incertae sedis</taxon>
        <taxon>Chytridiomycetes</taxon>
        <taxon>Chytridiales</taxon>
        <taxon>Chytriomycetaceae</taxon>
        <taxon>Rhizoclosmatium</taxon>
    </lineage>
</organism>
<keyword evidence="3" id="KW-1185">Reference proteome</keyword>
<dbReference type="AlphaFoldDB" id="A0A1Y2BT16"/>
<feature type="non-terminal residue" evidence="1">
    <location>
        <position position="1"/>
    </location>
</feature>
<gene>
    <name evidence="2" type="ORF">BCR33DRAFT_721106</name>
    <name evidence="1" type="ORF">BCR33DRAFT_721275</name>
</gene>
<evidence type="ECO:0000313" key="2">
    <source>
        <dbReference type="EMBL" id="ORY37904.1"/>
    </source>
</evidence>
<comment type="caution">
    <text evidence="1">The sequence shown here is derived from an EMBL/GenBank/DDBJ whole genome shotgun (WGS) entry which is preliminary data.</text>
</comment>
<protein>
    <submittedName>
        <fullName evidence="1">Uncharacterized protein</fullName>
    </submittedName>
</protein>
<dbReference type="EMBL" id="MCGO01000047">
    <property type="protein sequence ID" value="ORY37904.1"/>
    <property type="molecule type" value="Genomic_DNA"/>
</dbReference>
<proteinExistence type="predicted"/>
<name>A0A1Y2BT16_9FUNG</name>
<evidence type="ECO:0000313" key="1">
    <source>
        <dbReference type="EMBL" id="ORY37777.1"/>
    </source>
</evidence>
<accession>A0A1Y2BT16</accession>
<feature type="non-terminal residue" evidence="1">
    <location>
        <position position="66"/>
    </location>
</feature>